<dbReference type="Proteomes" id="UP000095759">
    <property type="component" value="Unassembled WGS sequence"/>
</dbReference>
<dbReference type="RefSeq" id="WP_069935891.1">
    <property type="nucleotide sequence ID" value="NZ_MEHJ01000001.1"/>
</dbReference>
<sequence length="107" mass="11731">MTGQSRRVYEIHVHVPVGKDAQELQEVISLILCPVPDHAPPCPVPWATAAVGTQINVGLYATEEEANRLLVEIATVAKGANVTLHHDVDPADYQELIRQYEIEAGPR</sequence>
<dbReference type="AlphaFoldDB" id="A0A1E5PI65"/>
<gene>
    <name evidence="1" type="ORF">AS594_36370</name>
</gene>
<evidence type="ECO:0000313" key="1">
    <source>
        <dbReference type="EMBL" id="OEJ29074.1"/>
    </source>
</evidence>
<evidence type="ECO:0000313" key="2">
    <source>
        <dbReference type="Proteomes" id="UP000095759"/>
    </source>
</evidence>
<accession>A0A1E5PI65</accession>
<organism evidence="1 2">
    <name type="scientific">Streptomyces agglomeratus</name>
    <dbReference type="NCBI Taxonomy" id="285458"/>
    <lineage>
        <taxon>Bacteria</taxon>
        <taxon>Bacillati</taxon>
        <taxon>Actinomycetota</taxon>
        <taxon>Actinomycetes</taxon>
        <taxon>Kitasatosporales</taxon>
        <taxon>Streptomycetaceae</taxon>
        <taxon>Streptomyces</taxon>
    </lineage>
</organism>
<keyword evidence="2" id="KW-1185">Reference proteome</keyword>
<name>A0A1E5PI65_9ACTN</name>
<comment type="caution">
    <text evidence="1">The sequence shown here is derived from an EMBL/GenBank/DDBJ whole genome shotgun (WGS) entry which is preliminary data.</text>
</comment>
<proteinExistence type="predicted"/>
<dbReference type="EMBL" id="MEHJ01000001">
    <property type="protein sequence ID" value="OEJ29074.1"/>
    <property type="molecule type" value="Genomic_DNA"/>
</dbReference>
<protein>
    <recommendedName>
        <fullName evidence="3">Thiamine-binding protein domain-containing protein</fullName>
    </recommendedName>
</protein>
<reference evidence="1 2" key="1">
    <citation type="submission" date="2016-08" db="EMBL/GenBank/DDBJ databases">
        <title>Complete genome sequence of Streptomyces agglomeratus strain 6-3-2, a novel anti-MRSA actinomycete isolated from Wuli of Tebit, China.</title>
        <authorList>
            <person name="Chen X."/>
        </authorList>
    </citation>
    <scope>NUCLEOTIDE SEQUENCE [LARGE SCALE GENOMIC DNA]</scope>
    <source>
        <strain evidence="1 2">6-3-2</strain>
    </source>
</reference>
<dbReference type="OrthoDB" id="4221580at2"/>
<evidence type="ECO:0008006" key="3">
    <source>
        <dbReference type="Google" id="ProtNLM"/>
    </source>
</evidence>